<gene>
    <name evidence="1" type="ORF">UFOPK2658_01999</name>
    <name evidence="2" type="ORF">UFOPK2880_01871</name>
    <name evidence="3" type="ORF">UFOPK3004_01338</name>
    <name evidence="4" type="ORF">UFOPK3304_01759</name>
    <name evidence="5" type="ORF">UFOPK3494_01655</name>
    <name evidence="6" type="ORF">UFOPK4134_01845</name>
</gene>
<name>A0A6J7GZI2_9ZZZZ</name>
<dbReference type="EMBL" id="CAEZYH010000164">
    <property type="protein sequence ID" value="CAB4736129.1"/>
    <property type="molecule type" value="Genomic_DNA"/>
</dbReference>
<dbReference type="EMBL" id="CAFAAL010000135">
    <property type="protein sequence ID" value="CAB4812558.1"/>
    <property type="molecule type" value="Genomic_DNA"/>
</dbReference>
<proteinExistence type="predicted"/>
<evidence type="ECO:0000313" key="2">
    <source>
        <dbReference type="EMBL" id="CAB4788604.1"/>
    </source>
</evidence>
<reference evidence="5" key="1">
    <citation type="submission" date="2020-05" db="EMBL/GenBank/DDBJ databases">
        <authorList>
            <person name="Chiriac C."/>
            <person name="Salcher M."/>
            <person name="Ghai R."/>
            <person name="Kavagutti S V."/>
        </authorList>
    </citation>
    <scope>NUCLEOTIDE SEQUENCE</scope>
</reference>
<evidence type="ECO:0000313" key="1">
    <source>
        <dbReference type="EMBL" id="CAB4736129.1"/>
    </source>
</evidence>
<evidence type="ECO:0000313" key="3">
    <source>
        <dbReference type="EMBL" id="CAB4812558.1"/>
    </source>
</evidence>
<sequence>MAWNGDENSYLEFIDRHSLTFDNLDDTVAVIFNDYDIPSQPAWVFLDQDGIIETRLGGMSKDVLEEILANL</sequence>
<protein>
    <submittedName>
        <fullName evidence="5">Unannotated protein</fullName>
    </submittedName>
</protein>
<dbReference type="InterPro" id="IPR036249">
    <property type="entry name" value="Thioredoxin-like_sf"/>
</dbReference>
<dbReference type="EMBL" id="CAFBPS010000231">
    <property type="protein sequence ID" value="CAB5038022.1"/>
    <property type="molecule type" value="Genomic_DNA"/>
</dbReference>
<dbReference type="EMBL" id="CAEZZP010000188">
    <property type="protein sequence ID" value="CAB4788604.1"/>
    <property type="molecule type" value="Genomic_DNA"/>
</dbReference>
<organism evidence="5">
    <name type="scientific">freshwater metagenome</name>
    <dbReference type="NCBI Taxonomy" id="449393"/>
    <lineage>
        <taxon>unclassified sequences</taxon>
        <taxon>metagenomes</taxon>
        <taxon>ecological metagenomes</taxon>
    </lineage>
</organism>
<accession>A0A6J7GZI2</accession>
<dbReference type="EMBL" id="CAFBLJ010000143">
    <property type="protein sequence ID" value="CAB4882246.1"/>
    <property type="molecule type" value="Genomic_DNA"/>
</dbReference>
<evidence type="ECO:0000313" key="6">
    <source>
        <dbReference type="EMBL" id="CAB5038022.1"/>
    </source>
</evidence>
<dbReference type="SUPFAM" id="SSF52833">
    <property type="entry name" value="Thioredoxin-like"/>
    <property type="match status" value="1"/>
</dbReference>
<evidence type="ECO:0000313" key="5">
    <source>
        <dbReference type="EMBL" id="CAB4913142.1"/>
    </source>
</evidence>
<evidence type="ECO:0000313" key="4">
    <source>
        <dbReference type="EMBL" id="CAB4882246.1"/>
    </source>
</evidence>
<dbReference type="EMBL" id="CAFBMF010000157">
    <property type="protein sequence ID" value="CAB4913142.1"/>
    <property type="molecule type" value="Genomic_DNA"/>
</dbReference>
<dbReference type="Gene3D" id="3.40.30.10">
    <property type="entry name" value="Glutaredoxin"/>
    <property type="match status" value="1"/>
</dbReference>
<dbReference type="AlphaFoldDB" id="A0A6J7GZI2"/>